<evidence type="ECO:0008006" key="3">
    <source>
        <dbReference type="Google" id="ProtNLM"/>
    </source>
</evidence>
<keyword evidence="2" id="KW-1185">Reference proteome</keyword>
<accession>A0A164PLY4</accession>
<dbReference type="OrthoDB" id="1954318at2"/>
<dbReference type="EMBL" id="LWGR01000003">
    <property type="protein sequence ID" value="KZM75747.1"/>
    <property type="molecule type" value="Genomic_DNA"/>
</dbReference>
<gene>
    <name evidence="1" type="ORF">AWN90_20635</name>
</gene>
<dbReference type="RefSeq" id="WP_067583693.1">
    <property type="nucleotide sequence ID" value="NZ_JABMCZ010000001.1"/>
</dbReference>
<name>A0A164PLY4_9NOCA</name>
<sequence length="113" mass="12537">MALTFHWDGDRFAAVTREGVEEGLFEAAEVLLAQSNAIVPLDEGPLMNSGTAEVRDGKARVGYNTPYAYRQHEDLTLHHPHGRQAKYLEKPLNQFGDELECIVSAAISRRLGT</sequence>
<organism evidence="1 2">
    <name type="scientific">Nocardia terpenica</name>
    <dbReference type="NCBI Taxonomy" id="455432"/>
    <lineage>
        <taxon>Bacteria</taxon>
        <taxon>Bacillati</taxon>
        <taxon>Actinomycetota</taxon>
        <taxon>Actinomycetes</taxon>
        <taxon>Mycobacteriales</taxon>
        <taxon>Nocardiaceae</taxon>
        <taxon>Nocardia</taxon>
    </lineage>
</organism>
<comment type="caution">
    <text evidence="1">The sequence shown here is derived from an EMBL/GenBank/DDBJ whole genome shotgun (WGS) entry which is preliminary data.</text>
</comment>
<protein>
    <recommendedName>
        <fullName evidence="3">HK97 gp10 family phage protein</fullName>
    </recommendedName>
</protein>
<dbReference type="AlphaFoldDB" id="A0A164PLY4"/>
<evidence type="ECO:0000313" key="2">
    <source>
        <dbReference type="Proteomes" id="UP000076512"/>
    </source>
</evidence>
<evidence type="ECO:0000313" key="1">
    <source>
        <dbReference type="EMBL" id="KZM75747.1"/>
    </source>
</evidence>
<proteinExistence type="predicted"/>
<dbReference type="Proteomes" id="UP000076512">
    <property type="component" value="Unassembled WGS sequence"/>
</dbReference>
<reference evidence="1 2" key="1">
    <citation type="submission" date="2016-04" db="EMBL/GenBank/DDBJ databases">
        <authorList>
            <person name="Evans L.H."/>
            <person name="Alamgir A."/>
            <person name="Owens N."/>
            <person name="Weber N.D."/>
            <person name="Virtaneva K."/>
            <person name="Barbian K."/>
            <person name="Babar A."/>
            <person name="Rosenke K."/>
        </authorList>
    </citation>
    <scope>NUCLEOTIDE SEQUENCE [LARGE SCALE GENOMIC DNA]</scope>
    <source>
        <strain evidence="1 2">IFM 0406</strain>
    </source>
</reference>
<dbReference type="STRING" id="455432.AWN90_20635"/>